<keyword evidence="11" id="KW-0411">Iron-sulfur</keyword>
<keyword evidence="15" id="KW-1185">Reference proteome</keyword>
<keyword evidence="7" id="KW-0574">Periplasm</keyword>
<dbReference type="CDD" id="cd02792">
    <property type="entry name" value="MopB_CT_Formate-Dh-Na-like"/>
    <property type="match status" value="1"/>
</dbReference>
<evidence type="ECO:0000259" key="13">
    <source>
        <dbReference type="Pfam" id="PF01568"/>
    </source>
</evidence>
<proteinExistence type="inferred from homology"/>
<evidence type="ECO:0000256" key="1">
    <source>
        <dbReference type="ARBA" id="ARBA00001966"/>
    </source>
</evidence>
<dbReference type="Gene3D" id="3.40.50.740">
    <property type="match status" value="1"/>
</dbReference>
<dbReference type="GO" id="GO:0030151">
    <property type="term" value="F:molybdenum ion binding"/>
    <property type="evidence" value="ECO:0007669"/>
    <property type="project" value="TreeGrafter"/>
</dbReference>
<dbReference type="Gene3D" id="3.40.228.10">
    <property type="entry name" value="Dimethylsulfoxide Reductase, domain 2"/>
    <property type="match status" value="2"/>
</dbReference>
<dbReference type="GO" id="GO:0008863">
    <property type="term" value="F:formate dehydrogenase (NAD+) activity"/>
    <property type="evidence" value="ECO:0007669"/>
    <property type="project" value="InterPro"/>
</dbReference>
<dbReference type="GO" id="GO:0043546">
    <property type="term" value="F:molybdopterin cofactor binding"/>
    <property type="evidence" value="ECO:0007669"/>
    <property type="project" value="InterPro"/>
</dbReference>
<dbReference type="AlphaFoldDB" id="A0A1T4N2N9"/>
<evidence type="ECO:0000256" key="9">
    <source>
        <dbReference type="ARBA" id="ARBA00023002"/>
    </source>
</evidence>
<feature type="domain" description="Molybdopterin oxidoreductase" evidence="12">
    <location>
        <begin position="2"/>
        <end position="441"/>
    </location>
</feature>
<evidence type="ECO:0000256" key="11">
    <source>
        <dbReference type="ARBA" id="ARBA00023014"/>
    </source>
</evidence>
<organism evidence="14 15">
    <name type="scientific">Carboxydocella sporoproducens DSM 16521</name>
    <dbReference type="NCBI Taxonomy" id="1121270"/>
    <lineage>
        <taxon>Bacteria</taxon>
        <taxon>Bacillati</taxon>
        <taxon>Bacillota</taxon>
        <taxon>Clostridia</taxon>
        <taxon>Eubacteriales</taxon>
        <taxon>Clostridiales Family XVI. Incertae Sedis</taxon>
        <taxon>Carboxydocella</taxon>
    </lineage>
</organism>
<evidence type="ECO:0000256" key="2">
    <source>
        <dbReference type="ARBA" id="ARBA00004418"/>
    </source>
</evidence>
<comment type="similarity">
    <text evidence="3">Belongs to the prokaryotic molybdopterin-containing oxidoreductase family.</text>
</comment>
<dbReference type="InterPro" id="IPR006657">
    <property type="entry name" value="MoPterin_dinucl-bd_dom"/>
</dbReference>
<dbReference type="GO" id="GO:0009055">
    <property type="term" value="F:electron transfer activity"/>
    <property type="evidence" value="ECO:0007669"/>
    <property type="project" value="InterPro"/>
</dbReference>
<protein>
    <submittedName>
        <fullName evidence="14">Formate dehydrogenase major subunit</fullName>
    </submittedName>
</protein>
<name>A0A1T4N2N9_9FIRM</name>
<dbReference type="SUPFAM" id="SSF53706">
    <property type="entry name" value="Formate dehydrogenase/DMSO reductase, domains 1-3"/>
    <property type="match status" value="1"/>
</dbReference>
<accession>A0A1T4N2N9</accession>
<dbReference type="Pfam" id="PF00384">
    <property type="entry name" value="Molybdopterin"/>
    <property type="match status" value="1"/>
</dbReference>
<evidence type="ECO:0000256" key="6">
    <source>
        <dbReference type="ARBA" id="ARBA00022729"/>
    </source>
</evidence>
<evidence type="ECO:0000256" key="3">
    <source>
        <dbReference type="ARBA" id="ARBA00010312"/>
    </source>
</evidence>
<dbReference type="SUPFAM" id="SSF50692">
    <property type="entry name" value="ADC-like"/>
    <property type="match status" value="1"/>
</dbReference>
<dbReference type="InterPro" id="IPR006443">
    <property type="entry name" value="Formate-DH-alph_fdnG"/>
</dbReference>
<dbReference type="InterPro" id="IPR006656">
    <property type="entry name" value="Mopterin_OxRdtase"/>
</dbReference>
<keyword evidence="4" id="KW-0004">4Fe-4S</keyword>
<evidence type="ECO:0000256" key="7">
    <source>
        <dbReference type="ARBA" id="ARBA00022764"/>
    </source>
</evidence>
<keyword evidence="6" id="KW-0732">Signal</keyword>
<evidence type="ECO:0000313" key="15">
    <source>
        <dbReference type="Proteomes" id="UP000189933"/>
    </source>
</evidence>
<dbReference type="GO" id="GO:0051539">
    <property type="term" value="F:4 iron, 4 sulfur cluster binding"/>
    <property type="evidence" value="ECO:0007669"/>
    <property type="project" value="UniProtKB-KW"/>
</dbReference>
<dbReference type="EMBL" id="FUXM01000006">
    <property type="protein sequence ID" value="SJZ73472.1"/>
    <property type="molecule type" value="Genomic_DNA"/>
</dbReference>
<dbReference type="GO" id="GO:0047111">
    <property type="term" value="F:formate dehydrogenase (cytochrome-c-553) activity"/>
    <property type="evidence" value="ECO:0007669"/>
    <property type="project" value="InterPro"/>
</dbReference>
<keyword evidence="10" id="KW-0408">Iron</keyword>
<dbReference type="NCBIfam" id="TIGR01553">
    <property type="entry name" value="formate-DH-alph"/>
    <property type="match status" value="1"/>
</dbReference>
<keyword evidence="9" id="KW-0560">Oxidoreductase</keyword>
<dbReference type="GO" id="GO:0042597">
    <property type="term" value="C:periplasmic space"/>
    <property type="evidence" value="ECO:0007669"/>
    <property type="project" value="UniProtKB-SubCell"/>
</dbReference>
<evidence type="ECO:0000256" key="5">
    <source>
        <dbReference type="ARBA" id="ARBA00022723"/>
    </source>
</evidence>
<sequence>MTNHWIDLKNTDCALIIGSNAFENHPISSKWLMEAKEKRGAKIISVDPRFTRTSSKADIYAPMRSGTDIAFIGGMINYILQNNLYFKDYVVNYTNASFIVADTYDFNDGMFSGYDEKNRKYDKKLWGYKLDAEGKPLRDPSLQDPRCVFQLLKKHYSRYDIDTVCQVTGTPKELYEEICKTYAATGVPDKAGTILYAMGGTQHTVGSQNVRAYAILQLLLGNIGIPGGGVNALRGESNVQGSTDFGLLNNIITGYIPTPTADPEHATLSAYIEKETPKGGFLTNLPKFFVSYLKAMWGDAARPDNEFAYQYLPKRDPKTNYTHIGLFEAMYKGKLKGLICWGQNPVVGGPNSNKERKALEKLDWLVAADLWLTETMTFWTKEAGANPAEIKTEVFVLPAAASFEKEGSIASSGRWSQWRWQAVEPLGESRADLDIIHQLARRLKETYKDSTNPADEPIKYLYWNFGDGDECDVDKVAREINGQETATGKQVKNFLSLMDDGSTLCGNWIYSGIYPEEGKNLAQLREQDDPSGLGIYPRWSYAWPLNRRILYNRASADTTGKPWHPDKAVIWWDAVQKKWVGHDVPDFKAVIGPDDPAFLNPFIMQDDGKAWLFAKDKMNEGPFPEHYEPWESPVQNPFSKVQLNPVVKVWEPDKQSDPAKYPYVATTYRFSEHWQAGQMTRNLEWQAELVPEMVVEIGEALASELKIKDGDMVIVENSRGQVKARAMVTKRFRPLTVMGKTIHQVGMPWHFGYQGLITGDIANKLTPHVGDGNTMIPEYKAFLVNIRRAE</sequence>
<dbReference type="Proteomes" id="UP000189933">
    <property type="component" value="Unassembled WGS sequence"/>
</dbReference>
<dbReference type="Gene3D" id="2.40.40.20">
    <property type="match status" value="1"/>
</dbReference>
<dbReference type="PANTHER" id="PTHR43598:SF1">
    <property type="entry name" value="FORMATE DEHYDROGENASE-O MAJOR SUBUNIT"/>
    <property type="match status" value="1"/>
</dbReference>
<comment type="cofactor">
    <cofactor evidence="1">
        <name>[4Fe-4S] cluster</name>
        <dbReference type="ChEBI" id="CHEBI:49883"/>
    </cofactor>
</comment>
<dbReference type="GO" id="GO:0009061">
    <property type="term" value="P:anaerobic respiration"/>
    <property type="evidence" value="ECO:0007669"/>
    <property type="project" value="TreeGrafter"/>
</dbReference>
<reference evidence="15" key="1">
    <citation type="submission" date="2017-02" db="EMBL/GenBank/DDBJ databases">
        <authorList>
            <person name="Varghese N."/>
            <person name="Submissions S."/>
        </authorList>
    </citation>
    <scope>NUCLEOTIDE SEQUENCE [LARGE SCALE GENOMIC DNA]</scope>
    <source>
        <strain evidence="15">DSM 16521</strain>
    </source>
</reference>
<feature type="domain" description="Molybdopterin dinucleotide-binding" evidence="13">
    <location>
        <begin position="664"/>
        <end position="782"/>
    </location>
</feature>
<evidence type="ECO:0000256" key="10">
    <source>
        <dbReference type="ARBA" id="ARBA00023004"/>
    </source>
</evidence>
<evidence type="ECO:0000259" key="12">
    <source>
        <dbReference type="Pfam" id="PF00384"/>
    </source>
</evidence>
<keyword evidence="5" id="KW-0479">Metal-binding</keyword>
<evidence type="ECO:0000256" key="4">
    <source>
        <dbReference type="ARBA" id="ARBA00022485"/>
    </source>
</evidence>
<gene>
    <name evidence="14" type="ORF">SAMN02745885_00781</name>
</gene>
<dbReference type="PANTHER" id="PTHR43598">
    <property type="entry name" value="TUNGSTEN-CONTAINING FORMYLMETHANOFURAN DEHYDROGENASE 2 SUBUNIT B"/>
    <property type="match status" value="1"/>
</dbReference>
<evidence type="ECO:0000313" key="14">
    <source>
        <dbReference type="EMBL" id="SJZ73472.1"/>
    </source>
</evidence>
<dbReference type="Pfam" id="PF01568">
    <property type="entry name" value="Molydop_binding"/>
    <property type="match status" value="1"/>
</dbReference>
<dbReference type="InterPro" id="IPR009010">
    <property type="entry name" value="Asp_de-COase-like_dom_sf"/>
</dbReference>
<evidence type="ECO:0000256" key="8">
    <source>
        <dbReference type="ARBA" id="ARBA00022933"/>
    </source>
</evidence>
<comment type="subcellular location">
    <subcellularLocation>
        <location evidence="2">Periplasm</location>
    </subcellularLocation>
</comment>
<dbReference type="FunFam" id="3.40.228.10:FF:000009">
    <property type="entry name" value="Formate dehydrogenase, alpha subunit, selenocysteine-containing"/>
    <property type="match status" value="1"/>
</dbReference>
<keyword evidence="8" id="KW-0712">Selenocysteine</keyword>